<gene>
    <name evidence="11" type="ORF">BMI91_14490</name>
</gene>
<proteinExistence type="predicted"/>
<keyword evidence="9" id="KW-0812">Transmembrane</keyword>
<dbReference type="Pfam" id="PF13442">
    <property type="entry name" value="Cytochrome_CBB3"/>
    <property type="match status" value="1"/>
</dbReference>
<comment type="caution">
    <text evidence="11">The sequence shown here is derived from an EMBL/GenBank/DDBJ whole genome shotgun (WGS) entry which is preliminary data.</text>
</comment>
<keyword evidence="12" id="KW-1185">Reference proteome</keyword>
<evidence type="ECO:0000256" key="2">
    <source>
        <dbReference type="ARBA" id="ARBA00022448"/>
    </source>
</evidence>
<dbReference type="InterPro" id="IPR036909">
    <property type="entry name" value="Cyt_c-like_dom_sf"/>
</dbReference>
<keyword evidence="5 8" id="KW-0479">Metal-binding</keyword>
<feature type="domain" description="Cytochrome c" evidence="10">
    <location>
        <begin position="311"/>
        <end position="401"/>
    </location>
</feature>
<evidence type="ECO:0000256" key="8">
    <source>
        <dbReference type="PROSITE-ProRule" id="PRU00433"/>
    </source>
</evidence>
<keyword evidence="7 8" id="KW-0408">Iron</keyword>
<dbReference type="Pfam" id="PF00034">
    <property type="entry name" value="Cytochrom_C"/>
    <property type="match status" value="2"/>
</dbReference>
<evidence type="ECO:0000256" key="1">
    <source>
        <dbReference type="ARBA" id="ARBA00001926"/>
    </source>
</evidence>
<dbReference type="PANTHER" id="PTHR33751:SF11">
    <property type="entry name" value="BLL4483 PROTEIN"/>
    <property type="match status" value="1"/>
</dbReference>
<keyword evidence="4" id="KW-0679">Respiratory chain</keyword>
<keyword evidence="3 8" id="KW-0349">Heme</keyword>
<keyword evidence="2" id="KW-0813">Transport</keyword>
<dbReference type="RefSeq" id="WP_158522169.1">
    <property type="nucleotide sequence ID" value="NZ_MPZV01000003.1"/>
</dbReference>
<evidence type="ECO:0000256" key="9">
    <source>
        <dbReference type="SAM" id="Phobius"/>
    </source>
</evidence>
<dbReference type="InterPro" id="IPR050597">
    <property type="entry name" value="Cytochrome_c_Oxidase_Subunit"/>
</dbReference>
<accession>A0ABX3MYQ0</accession>
<evidence type="ECO:0000313" key="12">
    <source>
        <dbReference type="Proteomes" id="UP000190787"/>
    </source>
</evidence>
<feature type="transmembrane region" description="Helical" evidence="9">
    <location>
        <begin position="26"/>
        <end position="44"/>
    </location>
</feature>
<evidence type="ECO:0000256" key="4">
    <source>
        <dbReference type="ARBA" id="ARBA00022660"/>
    </source>
</evidence>
<evidence type="ECO:0000313" key="11">
    <source>
        <dbReference type="EMBL" id="OOY23675.1"/>
    </source>
</evidence>
<feature type="domain" description="Cytochrome c" evidence="10">
    <location>
        <begin position="74"/>
        <end position="165"/>
    </location>
</feature>
<organism evidence="11 12">
    <name type="scientific">Thioclava sediminum</name>
    <dbReference type="NCBI Taxonomy" id="1915319"/>
    <lineage>
        <taxon>Bacteria</taxon>
        <taxon>Pseudomonadati</taxon>
        <taxon>Pseudomonadota</taxon>
        <taxon>Alphaproteobacteria</taxon>
        <taxon>Rhodobacterales</taxon>
        <taxon>Paracoccaceae</taxon>
        <taxon>Thioclava</taxon>
    </lineage>
</organism>
<dbReference type="Gene3D" id="1.10.760.10">
    <property type="entry name" value="Cytochrome c-like domain"/>
    <property type="match status" value="3"/>
</dbReference>
<name>A0ABX3MYQ0_9RHOB</name>
<dbReference type="PROSITE" id="PS51007">
    <property type="entry name" value="CYTC"/>
    <property type="match status" value="3"/>
</dbReference>
<dbReference type="PRINTS" id="PR00605">
    <property type="entry name" value="CYTCHROMECIC"/>
</dbReference>
<evidence type="ECO:0000256" key="6">
    <source>
        <dbReference type="ARBA" id="ARBA00022982"/>
    </source>
</evidence>
<evidence type="ECO:0000256" key="7">
    <source>
        <dbReference type="ARBA" id="ARBA00023004"/>
    </source>
</evidence>
<keyword evidence="6" id="KW-0249">Electron transport</keyword>
<reference evidence="11 12" key="1">
    <citation type="submission" date="2016-11" db="EMBL/GenBank/DDBJ databases">
        <title>A multilocus sequence analysis scheme for characterization of bacteria in the genus Thioclava.</title>
        <authorList>
            <person name="Liu Y."/>
            <person name="Shao Z."/>
        </authorList>
    </citation>
    <scope>NUCLEOTIDE SEQUENCE [LARGE SCALE GENOMIC DNA]</scope>
    <source>
        <strain evidence="11 12">TAW-CT134</strain>
    </source>
</reference>
<keyword evidence="9" id="KW-0472">Membrane</keyword>
<feature type="domain" description="Cytochrome c" evidence="10">
    <location>
        <begin position="223"/>
        <end position="300"/>
    </location>
</feature>
<evidence type="ECO:0000256" key="5">
    <source>
        <dbReference type="ARBA" id="ARBA00022723"/>
    </source>
</evidence>
<evidence type="ECO:0000259" key="10">
    <source>
        <dbReference type="PROSITE" id="PS51007"/>
    </source>
</evidence>
<keyword evidence="9" id="KW-1133">Transmembrane helix</keyword>
<dbReference type="InterPro" id="IPR009056">
    <property type="entry name" value="Cyt_c-like_dom"/>
</dbReference>
<dbReference type="Proteomes" id="UP000190787">
    <property type="component" value="Unassembled WGS sequence"/>
</dbReference>
<protein>
    <recommendedName>
        <fullName evidence="10">Cytochrome c domain-containing protein</fullName>
    </recommendedName>
</protein>
<dbReference type="PANTHER" id="PTHR33751">
    <property type="entry name" value="CBB3-TYPE CYTOCHROME C OXIDASE SUBUNIT FIXP"/>
    <property type="match status" value="1"/>
</dbReference>
<comment type="cofactor">
    <cofactor evidence="1">
        <name>heme c</name>
        <dbReference type="ChEBI" id="CHEBI:61717"/>
    </cofactor>
</comment>
<dbReference type="SUPFAM" id="SSF46626">
    <property type="entry name" value="Cytochrome c"/>
    <property type="match status" value="3"/>
</dbReference>
<sequence>MTDKKPDPRRPDETFEPFEETRRIPWPVYSIAIALAIWGVIMLVQTSTAVEVADKTQKEVAKEDSTKLAQAAAPDLDAGKTLFADNCATCHGDAGEGVAGAFPPLHGSDVVKLGGAKAVTHIVMRGIGGKLNVNGDGYEGQMPAFGSVLSDTEISEIASYVATGLNDDAKTISAPEVADIRKVAGDKDPFDGGAGLAGLINDLPAQPNSEAADQGADSERVARLVGQGTDTVWACASCHGDKGEGIETVPRLAGLPAPYLAKQLHDFQRGTRFNDSMAYVAKGLSDREIGELANYYASMSSPSGAKPALQGDLKRGAQLAKQGDWSIGVPACFTCHGPSGVGVAPNFPGIAAQQPSYVAHQLAMWAGGSRHNSPLGLMAGIGKALNDSDRRAVADYLASLAPMPAMDKTELAAMESNIPVREGVDQ</sequence>
<dbReference type="EMBL" id="MPZV01000003">
    <property type="protein sequence ID" value="OOY23675.1"/>
    <property type="molecule type" value="Genomic_DNA"/>
</dbReference>
<evidence type="ECO:0000256" key="3">
    <source>
        <dbReference type="ARBA" id="ARBA00022617"/>
    </source>
</evidence>
<dbReference type="InterPro" id="IPR008168">
    <property type="entry name" value="Cyt_C_IC"/>
</dbReference>